<evidence type="ECO:0000259" key="2">
    <source>
        <dbReference type="Pfam" id="PF08450"/>
    </source>
</evidence>
<dbReference type="Proteomes" id="UP000590740">
    <property type="component" value="Unassembled WGS sequence"/>
</dbReference>
<dbReference type="SUPFAM" id="SSF63829">
    <property type="entry name" value="Calcium-dependent phosphotriesterase"/>
    <property type="match status" value="1"/>
</dbReference>
<keyword evidence="4" id="KW-1185">Reference proteome</keyword>
<proteinExistence type="predicted"/>
<comment type="caution">
    <text evidence="3">The sequence shown here is derived from an EMBL/GenBank/DDBJ whole genome shotgun (WGS) entry which is preliminary data.</text>
</comment>
<dbReference type="RefSeq" id="WP_184339986.1">
    <property type="nucleotide sequence ID" value="NZ_JACHIG010000005.1"/>
</dbReference>
<feature type="domain" description="SMP-30/Gluconolactonase/LRE-like region" evidence="2">
    <location>
        <begin position="322"/>
        <end position="553"/>
    </location>
</feature>
<dbReference type="AlphaFoldDB" id="A0A7W8DKP3"/>
<reference evidence="3 4" key="1">
    <citation type="submission" date="2020-08" db="EMBL/GenBank/DDBJ databases">
        <title>Genomic Encyclopedia of Type Strains, Phase IV (KMG-IV): sequencing the most valuable type-strain genomes for metagenomic binning, comparative biology and taxonomic classification.</title>
        <authorList>
            <person name="Goeker M."/>
        </authorList>
    </citation>
    <scope>NUCLEOTIDE SEQUENCE [LARGE SCALE GENOMIC DNA]</scope>
    <source>
        <strain evidence="3 4">DSM 12252</strain>
    </source>
</reference>
<organism evidence="3 4">
    <name type="scientific">Prosthecobacter vanneervenii</name>
    <dbReference type="NCBI Taxonomy" id="48466"/>
    <lineage>
        <taxon>Bacteria</taxon>
        <taxon>Pseudomonadati</taxon>
        <taxon>Verrucomicrobiota</taxon>
        <taxon>Verrucomicrobiia</taxon>
        <taxon>Verrucomicrobiales</taxon>
        <taxon>Verrucomicrobiaceae</taxon>
        <taxon>Prosthecobacter</taxon>
    </lineage>
</organism>
<accession>A0A7W8DKP3</accession>
<evidence type="ECO:0000256" key="1">
    <source>
        <dbReference type="SAM" id="SignalP"/>
    </source>
</evidence>
<dbReference type="InterPro" id="IPR029058">
    <property type="entry name" value="AB_hydrolase_fold"/>
</dbReference>
<dbReference type="InterPro" id="IPR013658">
    <property type="entry name" value="SGL"/>
</dbReference>
<dbReference type="Pfam" id="PF08450">
    <property type="entry name" value="SGL"/>
    <property type="match status" value="1"/>
</dbReference>
<feature type="chain" id="PRO_5030577589" evidence="1">
    <location>
        <begin position="22"/>
        <end position="584"/>
    </location>
</feature>
<feature type="signal peptide" evidence="1">
    <location>
        <begin position="1"/>
        <end position="21"/>
    </location>
</feature>
<dbReference type="Gene3D" id="2.120.10.30">
    <property type="entry name" value="TolB, C-terminal domain"/>
    <property type="match status" value="1"/>
</dbReference>
<sequence>MHPTRLLALVFSLLSPVLCSAADDYQPGPDSKPQEGVPKGDVLKFEFKNSKIFPGTVRDYWVYVPKQYTPDKPACVHVNQDGIQNLAPVVFDNLIAKKEIPIIIGVFVMHGRVPSGDPATQLDRYNRSVEYDGLGENYARFILEELLPEVEKITLPDGRPIRLSHDGNDRSIGGSSSGAIAAFTAAWERPEAFSRVFSSIGTYVDQRGGNDYPVMIRKAEPKALRVFLQDGSNDANGTGGNWFLANQEMLSAFEFAGYEVNHVWGDGGHNGKHATAIFPDAMRWLWKDWPKAVTKGTGSRAPVMEVLGAGSEWQLVGEGYGFTEGPAANAKGEVFFTDIPNSRIHKVALDGTVSVFAENTGKANGLMFGPDGRLFACANGNKQIVAYDEAGKMSVIAEGIESNDLCIGQNGNLYVTDPPHKQVWLIKPNGEKSVVDTNDKSGIAFPNGIRLSPDQSLLLVADMRGQFVWSYHIQPDGTLTAKQPYHHLRIVDGLMESGADGMTLDSRGRLYVTTHAGIQFCDQAGRVNGIIAKPQRKWLANVVFGGSNFDELYACNGDKVFKRKTQVKGVRSADAPIKPEKPRL</sequence>
<dbReference type="EMBL" id="JACHIG010000005">
    <property type="protein sequence ID" value="MBB5033066.1"/>
    <property type="molecule type" value="Genomic_DNA"/>
</dbReference>
<dbReference type="PANTHER" id="PTHR48098">
    <property type="entry name" value="ENTEROCHELIN ESTERASE-RELATED"/>
    <property type="match status" value="1"/>
</dbReference>
<keyword evidence="1" id="KW-0732">Signal</keyword>
<dbReference type="SUPFAM" id="SSF53474">
    <property type="entry name" value="alpha/beta-Hydrolases"/>
    <property type="match status" value="1"/>
</dbReference>
<dbReference type="InterPro" id="IPR011042">
    <property type="entry name" value="6-blade_b-propeller_TolB-like"/>
</dbReference>
<protein>
    <submittedName>
        <fullName evidence="3">Sugar lactone lactonase YvrE/enterochelin esterase-like enzyme</fullName>
    </submittedName>
</protein>
<dbReference type="Gene3D" id="3.40.50.1820">
    <property type="entry name" value="alpha/beta hydrolase"/>
    <property type="match status" value="1"/>
</dbReference>
<dbReference type="InterPro" id="IPR050583">
    <property type="entry name" value="Mycobacterial_A85_antigen"/>
</dbReference>
<evidence type="ECO:0000313" key="4">
    <source>
        <dbReference type="Proteomes" id="UP000590740"/>
    </source>
</evidence>
<dbReference type="PANTHER" id="PTHR48098:SF3">
    <property type="entry name" value="IRON(III) ENTEROBACTIN ESTERASE"/>
    <property type="match status" value="1"/>
</dbReference>
<dbReference type="InterPro" id="IPR000801">
    <property type="entry name" value="Esterase-like"/>
</dbReference>
<evidence type="ECO:0000313" key="3">
    <source>
        <dbReference type="EMBL" id="MBB5033066.1"/>
    </source>
</evidence>
<dbReference type="Pfam" id="PF00756">
    <property type="entry name" value="Esterase"/>
    <property type="match status" value="1"/>
</dbReference>
<gene>
    <name evidence="3" type="ORF">HNQ65_002649</name>
</gene>
<name>A0A7W8DKP3_9BACT</name>